<name>A0A5C6UZJ9_9FLAO</name>
<keyword evidence="3" id="KW-0575">Peroxidase</keyword>
<reference evidence="13 14" key="1">
    <citation type="submission" date="2019-08" db="EMBL/GenBank/DDBJ databases">
        <title>Genome of Luteibaculum oceani JCM 18817.</title>
        <authorList>
            <person name="Bowman J.P."/>
        </authorList>
    </citation>
    <scope>NUCLEOTIDE SEQUENCE [LARGE SCALE GENOMIC DNA]</scope>
    <source>
        <strain evidence="13 14">JCM 18817</strain>
    </source>
</reference>
<dbReference type="EC" id="1.11.1.24" evidence="2"/>
<proteinExistence type="inferred from homology"/>
<keyword evidence="7" id="KW-0676">Redox-active center</keyword>
<dbReference type="InterPro" id="IPR050924">
    <property type="entry name" value="Peroxiredoxin_BCP/PrxQ"/>
</dbReference>
<dbReference type="SUPFAM" id="SSF52833">
    <property type="entry name" value="Thioredoxin-like"/>
    <property type="match status" value="1"/>
</dbReference>
<dbReference type="InterPro" id="IPR000866">
    <property type="entry name" value="AhpC/TSA"/>
</dbReference>
<evidence type="ECO:0000256" key="5">
    <source>
        <dbReference type="ARBA" id="ARBA00023002"/>
    </source>
</evidence>
<keyword evidence="4" id="KW-0049">Antioxidant</keyword>
<evidence type="ECO:0000259" key="12">
    <source>
        <dbReference type="PROSITE" id="PS51352"/>
    </source>
</evidence>
<keyword evidence="6" id="KW-1015">Disulfide bond</keyword>
<dbReference type="GO" id="GO:0034599">
    <property type="term" value="P:cellular response to oxidative stress"/>
    <property type="evidence" value="ECO:0007669"/>
    <property type="project" value="TreeGrafter"/>
</dbReference>
<evidence type="ECO:0000313" key="14">
    <source>
        <dbReference type="Proteomes" id="UP000321168"/>
    </source>
</evidence>
<evidence type="ECO:0000256" key="4">
    <source>
        <dbReference type="ARBA" id="ARBA00022862"/>
    </source>
</evidence>
<dbReference type="OrthoDB" id="9809746at2"/>
<evidence type="ECO:0000256" key="1">
    <source>
        <dbReference type="ARBA" id="ARBA00003330"/>
    </source>
</evidence>
<dbReference type="GO" id="GO:0005737">
    <property type="term" value="C:cytoplasm"/>
    <property type="evidence" value="ECO:0007669"/>
    <property type="project" value="TreeGrafter"/>
</dbReference>
<dbReference type="CDD" id="cd02970">
    <property type="entry name" value="PRX_like2"/>
    <property type="match status" value="1"/>
</dbReference>
<dbReference type="GO" id="GO:0045454">
    <property type="term" value="P:cell redox homeostasis"/>
    <property type="evidence" value="ECO:0007669"/>
    <property type="project" value="TreeGrafter"/>
</dbReference>
<evidence type="ECO:0000256" key="7">
    <source>
        <dbReference type="ARBA" id="ARBA00023284"/>
    </source>
</evidence>
<comment type="similarity">
    <text evidence="9">Belongs to the peroxiredoxin family. BCP/PrxQ subfamily.</text>
</comment>
<evidence type="ECO:0000256" key="3">
    <source>
        <dbReference type="ARBA" id="ARBA00022559"/>
    </source>
</evidence>
<keyword evidence="5" id="KW-0560">Oxidoreductase</keyword>
<dbReference type="InterPro" id="IPR013766">
    <property type="entry name" value="Thioredoxin_domain"/>
</dbReference>
<evidence type="ECO:0000256" key="10">
    <source>
        <dbReference type="ARBA" id="ARBA00042639"/>
    </source>
</evidence>
<protein>
    <recommendedName>
        <fullName evidence="2">thioredoxin-dependent peroxiredoxin</fullName>
        <ecNumber evidence="2">1.11.1.24</ecNumber>
    </recommendedName>
    <alternativeName>
        <fullName evidence="8">Thioredoxin peroxidase</fullName>
    </alternativeName>
    <alternativeName>
        <fullName evidence="10">Thioredoxin-dependent peroxiredoxin Bcp</fullName>
    </alternativeName>
</protein>
<feature type="domain" description="Thioredoxin" evidence="12">
    <location>
        <begin position="43"/>
        <end position="217"/>
    </location>
</feature>
<dbReference type="PANTHER" id="PTHR42801:SF7">
    <property type="entry name" value="SLL1159 PROTEIN"/>
    <property type="match status" value="1"/>
</dbReference>
<comment type="caution">
    <text evidence="13">The sequence shown here is derived from an EMBL/GenBank/DDBJ whole genome shotgun (WGS) entry which is preliminary data.</text>
</comment>
<dbReference type="Pfam" id="PF00578">
    <property type="entry name" value="AhpC-TSA"/>
    <property type="match status" value="1"/>
</dbReference>
<dbReference type="InterPro" id="IPR036249">
    <property type="entry name" value="Thioredoxin-like_sf"/>
</dbReference>
<dbReference type="PANTHER" id="PTHR42801">
    <property type="entry name" value="THIOREDOXIN-DEPENDENT PEROXIDE REDUCTASE"/>
    <property type="match status" value="1"/>
</dbReference>
<dbReference type="Proteomes" id="UP000321168">
    <property type="component" value="Unassembled WGS sequence"/>
</dbReference>
<dbReference type="PROSITE" id="PS51352">
    <property type="entry name" value="THIOREDOXIN_2"/>
    <property type="match status" value="1"/>
</dbReference>
<accession>A0A5C6UZJ9</accession>
<comment type="function">
    <text evidence="1">Thiol-specific peroxidase that catalyzes the reduction of hydrogen peroxide and organic hydroperoxides to water and alcohols, respectively. Plays a role in cell protection against oxidative stress by detoxifying peroxides and as sensor of hydrogen peroxide-mediated signaling events.</text>
</comment>
<evidence type="ECO:0000256" key="11">
    <source>
        <dbReference type="ARBA" id="ARBA00049091"/>
    </source>
</evidence>
<dbReference type="RefSeq" id="WP_147014724.1">
    <property type="nucleotide sequence ID" value="NZ_VORB01000006.1"/>
</dbReference>
<comment type="catalytic activity">
    <reaction evidence="11">
        <text>a hydroperoxide + [thioredoxin]-dithiol = an alcohol + [thioredoxin]-disulfide + H2O</text>
        <dbReference type="Rhea" id="RHEA:62620"/>
        <dbReference type="Rhea" id="RHEA-COMP:10698"/>
        <dbReference type="Rhea" id="RHEA-COMP:10700"/>
        <dbReference type="ChEBI" id="CHEBI:15377"/>
        <dbReference type="ChEBI" id="CHEBI:29950"/>
        <dbReference type="ChEBI" id="CHEBI:30879"/>
        <dbReference type="ChEBI" id="CHEBI:35924"/>
        <dbReference type="ChEBI" id="CHEBI:50058"/>
        <dbReference type="EC" id="1.11.1.24"/>
    </reaction>
</comment>
<evidence type="ECO:0000256" key="2">
    <source>
        <dbReference type="ARBA" id="ARBA00013017"/>
    </source>
</evidence>
<dbReference type="GO" id="GO:0008379">
    <property type="term" value="F:thioredoxin peroxidase activity"/>
    <property type="evidence" value="ECO:0007669"/>
    <property type="project" value="TreeGrafter"/>
</dbReference>
<keyword evidence="14" id="KW-1185">Reference proteome</keyword>
<evidence type="ECO:0000256" key="9">
    <source>
        <dbReference type="ARBA" id="ARBA00038489"/>
    </source>
</evidence>
<dbReference type="Gene3D" id="3.40.30.10">
    <property type="entry name" value="Glutaredoxin"/>
    <property type="match status" value="1"/>
</dbReference>
<sequence>MDFQEKLESIKQRIEGNLPPSYLQIMHKATDDLEKSGIQNKVLKVGRKAPAFQLFNQNGEAVSSEELLSKGMLVLTFYRGVWCPYCNADLANLKKYLPEIEENGATLLGVSPELPQFLRKISDMQKLNFDILHDAKNGLAAQFGLKFFYPEDLKELYRDKFNINLEVQQGNDEWALPMPARFIIDQEGIIRYSESKADYRNRPNPDELISVLKNLKSQKSKV</sequence>
<organism evidence="13 14">
    <name type="scientific">Luteibaculum oceani</name>
    <dbReference type="NCBI Taxonomy" id="1294296"/>
    <lineage>
        <taxon>Bacteria</taxon>
        <taxon>Pseudomonadati</taxon>
        <taxon>Bacteroidota</taxon>
        <taxon>Flavobacteriia</taxon>
        <taxon>Flavobacteriales</taxon>
        <taxon>Luteibaculaceae</taxon>
        <taxon>Luteibaculum</taxon>
    </lineage>
</organism>
<evidence type="ECO:0000256" key="8">
    <source>
        <dbReference type="ARBA" id="ARBA00032824"/>
    </source>
</evidence>
<evidence type="ECO:0000256" key="6">
    <source>
        <dbReference type="ARBA" id="ARBA00023157"/>
    </source>
</evidence>
<gene>
    <name evidence="13" type="ORF">FRX97_08240</name>
</gene>
<dbReference type="AlphaFoldDB" id="A0A5C6UZJ9"/>
<evidence type="ECO:0000313" key="13">
    <source>
        <dbReference type="EMBL" id="TXC78697.1"/>
    </source>
</evidence>
<dbReference type="EMBL" id="VORB01000006">
    <property type="protein sequence ID" value="TXC78697.1"/>
    <property type="molecule type" value="Genomic_DNA"/>
</dbReference>